<feature type="chain" id="PRO_5005672427" evidence="1">
    <location>
        <begin position="17"/>
        <end position="460"/>
    </location>
</feature>
<reference evidence="2 3" key="1">
    <citation type="submission" date="2010-08" db="EMBL/GenBank/DDBJ databases">
        <title>Complete sequence of Gallionella capsiferriformans ES-2.</title>
        <authorList>
            <consortium name="US DOE Joint Genome Institute"/>
            <person name="Lucas S."/>
            <person name="Copeland A."/>
            <person name="Lapidus A."/>
            <person name="Cheng J.-F."/>
            <person name="Bruce D."/>
            <person name="Goodwin L."/>
            <person name="Pitluck S."/>
            <person name="Chertkov O."/>
            <person name="Davenport K.W."/>
            <person name="Detter J.C."/>
            <person name="Han C."/>
            <person name="Tapia R."/>
            <person name="Land M."/>
            <person name="Hauser L."/>
            <person name="Chang Y.-J."/>
            <person name="Jeffries C."/>
            <person name="Kyrpides N."/>
            <person name="Ivanova N."/>
            <person name="Mikhailova N."/>
            <person name="Shelobolina E.S."/>
            <person name="Picardal F."/>
            <person name="Roden E."/>
            <person name="Emerson D."/>
            <person name="Woyke T."/>
        </authorList>
    </citation>
    <scope>NUCLEOTIDE SEQUENCE [LARGE SCALE GENOMIC DNA]</scope>
    <source>
        <strain evidence="2 3">ES-2</strain>
    </source>
</reference>
<gene>
    <name evidence="2" type="ordered locus">Galf_1586</name>
</gene>
<keyword evidence="3" id="KW-1185">Reference proteome</keyword>
<dbReference type="HOGENOM" id="CLU_594158_0_0_4"/>
<dbReference type="Pfam" id="PF13174">
    <property type="entry name" value="TPR_6"/>
    <property type="match status" value="1"/>
</dbReference>
<proteinExistence type="predicted"/>
<dbReference type="eggNOG" id="COG0457">
    <property type="taxonomic scope" value="Bacteria"/>
</dbReference>
<dbReference type="EMBL" id="CP002159">
    <property type="protein sequence ID" value="ADL55604.1"/>
    <property type="molecule type" value="Genomic_DNA"/>
</dbReference>
<dbReference type="InterPro" id="IPR011990">
    <property type="entry name" value="TPR-like_helical_dom_sf"/>
</dbReference>
<keyword evidence="1" id="KW-0732">Signal</keyword>
<dbReference type="KEGG" id="gca:Galf_1586"/>
<protein>
    <submittedName>
        <fullName evidence="2">Uncharacterized protein</fullName>
    </submittedName>
</protein>
<evidence type="ECO:0000313" key="3">
    <source>
        <dbReference type="Proteomes" id="UP000001235"/>
    </source>
</evidence>
<dbReference type="Proteomes" id="UP000001235">
    <property type="component" value="Chromosome"/>
</dbReference>
<sequence length="460" mass="51740" precursor="true">MRRIFLSFLLAGAAQADEMAAPPPVAAQDAQIKVQAATNPPASLFEADTLRKQRAPLEIALLRAMVRDSKVEKGFFNSLFSSKVNQSDIDLLTEMDSFIDRFAELAETAEIYQLKSQINLRMNAYPQAAINELMLLAAYPDSSFVLEAQKELHALSDDKLKKHELILKVMSDTAKSLSGDQEQRVATYLIFLGSLREADFAAAIAAECALFLARNQTFLDEDKIEHALAHQKMLYSPEMAVFHFKKLLALYPASPLRADSQLSVGLIEREALKRYAEAVASFKTVIADFPDADEARQAHESLANTYDENLRDYVNAIAAYEAIASRYKNDAVVLRSLQSLARLYQDKTHQPAQALATYRRVYDIFKGREGLAALVKAQKIAVSHLSDWNQAIEINDLIMRAYPDSDEAVTALYGNGVIYEENKKEIEHATRLYQDLINRYPQHELSKDAKRRINTLTQKK</sequence>
<evidence type="ECO:0000256" key="1">
    <source>
        <dbReference type="SAM" id="SignalP"/>
    </source>
</evidence>
<dbReference type="Gene3D" id="1.25.40.10">
    <property type="entry name" value="Tetratricopeptide repeat domain"/>
    <property type="match status" value="2"/>
</dbReference>
<dbReference type="SUPFAM" id="SSF48452">
    <property type="entry name" value="TPR-like"/>
    <property type="match status" value="1"/>
</dbReference>
<dbReference type="InterPro" id="IPR019734">
    <property type="entry name" value="TPR_rpt"/>
</dbReference>
<dbReference type="OrthoDB" id="9757961at2"/>
<feature type="signal peptide" evidence="1">
    <location>
        <begin position="1"/>
        <end position="16"/>
    </location>
</feature>
<name>D9SGF7_GALCS</name>
<dbReference type="AlphaFoldDB" id="D9SGF7"/>
<organism evidence="2 3">
    <name type="scientific">Gallionella capsiferriformans (strain ES-2)</name>
    <name type="common">Gallionella ferruginea capsiferriformans (strain ES-2)</name>
    <dbReference type="NCBI Taxonomy" id="395494"/>
    <lineage>
        <taxon>Bacteria</taxon>
        <taxon>Pseudomonadati</taxon>
        <taxon>Pseudomonadota</taxon>
        <taxon>Betaproteobacteria</taxon>
        <taxon>Nitrosomonadales</taxon>
        <taxon>Gallionellaceae</taxon>
        <taxon>Gallionella</taxon>
    </lineage>
</organism>
<dbReference type="STRING" id="395494.Galf_1586"/>
<dbReference type="RefSeq" id="WP_013293543.1">
    <property type="nucleotide sequence ID" value="NC_014394.1"/>
</dbReference>
<evidence type="ECO:0000313" key="2">
    <source>
        <dbReference type="EMBL" id="ADL55604.1"/>
    </source>
</evidence>
<accession>D9SGF7</accession>